<dbReference type="PROSITE" id="PS00092">
    <property type="entry name" value="N6_MTASE"/>
    <property type="match status" value="1"/>
</dbReference>
<evidence type="ECO:0000256" key="6">
    <source>
        <dbReference type="ARBA" id="ARBA00022691"/>
    </source>
</evidence>
<evidence type="ECO:0000256" key="3">
    <source>
        <dbReference type="ARBA" id="ARBA00022555"/>
    </source>
</evidence>
<protein>
    <recommendedName>
        <fullName evidence="9">THUMP domain-containing protein</fullName>
    </recommendedName>
</protein>
<dbReference type="CDD" id="cd02440">
    <property type="entry name" value="AdoMet_MTases"/>
    <property type="match status" value="1"/>
</dbReference>
<dbReference type="GO" id="GO:0030488">
    <property type="term" value="P:tRNA methylation"/>
    <property type="evidence" value="ECO:0007669"/>
    <property type="project" value="TreeGrafter"/>
</dbReference>
<keyword evidence="5" id="KW-0808">Transferase</keyword>
<dbReference type="AlphaFoldDB" id="X0Z1A0"/>
<evidence type="ECO:0000259" key="9">
    <source>
        <dbReference type="PROSITE" id="PS51165"/>
    </source>
</evidence>
<dbReference type="GO" id="GO:0016423">
    <property type="term" value="F:tRNA (guanine) methyltransferase activity"/>
    <property type="evidence" value="ECO:0007669"/>
    <property type="project" value="TreeGrafter"/>
</dbReference>
<dbReference type="Gene3D" id="3.40.50.150">
    <property type="entry name" value="Vaccinia Virus protein VP39"/>
    <property type="match status" value="1"/>
</dbReference>
<dbReference type="InterPro" id="IPR000241">
    <property type="entry name" value="RlmKL-like_Mtase"/>
</dbReference>
<dbReference type="PANTHER" id="PTHR14911:SF21">
    <property type="entry name" value="N2-METHYLGUANOSINE TRNA METHYLTRANSFERASE"/>
    <property type="match status" value="1"/>
</dbReference>
<keyword evidence="6" id="KW-0949">S-adenosyl-L-methionine</keyword>
<keyword evidence="3" id="KW-0820">tRNA-binding</keyword>
<dbReference type="GO" id="GO:0005737">
    <property type="term" value="C:cytoplasm"/>
    <property type="evidence" value="ECO:0007669"/>
    <property type="project" value="UniProtKB-SubCell"/>
</dbReference>
<evidence type="ECO:0000256" key="4">
    <source>
        <dbReference type="ARBA" id="ARBA00022603"/>
    </source>
</evidence>
<dbReference type="Gene3D" id="3.30.2130.30">
    <property type="match status" value="1"/>
</dbReference>
<evidence type="ECO:0000256" key="1">
    <source>
        <dbReference type="ARBA" id="ARBA00004496"/>
    </source>
</evidence>
<keyword evidence="4" id="KW-0489">Methyltransferase</keyword>
<dbReference type="GO" id="GO:0000049">
    <property type="term" value="F:tRNA binding"/>
    <property type="evidence" value="ECO:0007669"/>
    <property type="project" value="UniProtKB-KW"/>
</dbReference>
<dbReference type="PROSITE" id="PS51165">
    <property type="entry name" value="THUMP"/>
    <property type="match status" value="1"/>
</dbReference>
<reference evidence="10" key="1">
    <citation type="journal article" date="2014" name="Front. Microbiol.">
        <title>High frequency of phylogenetically diverse reductive dehalogenase-homologous genes in deep subseafloor sedimentary metagenomes.</title>
        <authorList>
            <person name="Kawai M."/>
            <person name="Futagami T."/>
            <person name="Toyoda A."/>
            <person name="Takaki Y."/>
            <person name="Nishi S."/>
            <person name="Hori S."/>
            <person name="Arai W."/>
            <person name="Tsubouchi T."/>
            <person name="Morono Y."/>
            <person name="Uchiyama I."/>
            <person name="Ito T."/>
            <person name="Fujiyama A."/>
            <person name="Inagaki F."/>
            <person name="Takami H."/>
        </authorList>
    </citation>
    <scope>NUCLEOTIDE SEQUENCE</scope>
    <source>
        <strain evidence="10">Expedition CK06-06</strain>
    </source>
</reference>
<organism evidence="10">
    <name type="scientific">marine sediment metagenome</name>
    <dbReference type="NCBI Taxonomy" id="412755"/>
    <lineage>
        <taxon>unclassified sequences</taxon>
        <taxon>metagenomes</taxon>
        <taxon>ecological metagenomes</taxon>
    </lineage>
</organism>
<accession>X0Z1A0</accession>
<feature type="domain" description="THUMP" evidence="9">
    <location>
        <begin position="1"/>
        <end position="68"/>
    </location>
</feature>
<keyword evidence="7" id="KW-0819">tRNA processing</keyword>
<evidence type="ECO:0000256" key="5">
    <source>
        <dbReference type="ARBA" id="ARBA00022679"/>
    </source>
</evidence>
<comment type="caution">
    <text evidence="10">The sequence shown here is derived from an EMBL/GenBank/DDBJ whole genome shotgun (WGS) entry which is preliminary data.</text>
</comment>
<evidence type="ECO:0000256" key="8">
    <source>
        <dbReference type="ARBA" id="ARBA00022884"/>
    </source>
</evidence>
<dbReference type="InterPro" id="IPR002052">
    <property type="entry name" value="DNA_methylase_N6_adenine_CS"/>
</dbReference>
<dbReference type="InterPro" id="IPR004114">
    <property type="entry name" value="THUMP_dom"/>
</dbReference>
<keyword evidence="8" id="KW-0694">RNA-binding</keyword>
<keyword evidence="2" id="KW-0963">Cytoplasm</keyword>
<evidence type="ECO:0000313" key="10">
    <source>
        <dbReference type="EMBL" id="GAG62744.1"/>
    </source>
</evidence>
<sequence>MSNQKSFLVRVYRIGKAHSKYDSMDLEVAIGKKIWDKMKGICKVDTKNPGITFVLLFTQDELLFGEEIYARKKGSFNSRRADRRPYFKPGTLEPRFARLMANLSKASTQNFLLDPFCGPGGIILEGALMNCSVVGLDIDKRMVYGSIRNLAHYKPNSQYYVFVSDARKLPFHNNVHSIATDPPYGRATSTYGKEVEDLLDIFFSEASNALVKGGTLAIGMLDEIPLEDIAKEHNFNLSIFEKIYIHKSLTRRVGVFVKK</sequence>
<dbReference type="EMBL" id="BART01006394">
    <property type="protein sequence ID" value="GAG62744.1"/>
    <property type="molecule type" value="Genomic_DNA"/>
</dbReference>
<dbReference type="Pfam" id="PF02926">
    <property type="entry name" value="THUMP"/>
    <property type="match status" value="1"/>
</dbReference>
<proteinExistence type="predicted"/>
<gene>
    <name evidence="10" type="ORF">S01H4_14580</name>
</gene>
<dbReference type="FunFam" id="3.40.50.150:FF:000251">
    <property type="entry name" value="Putative RNA methylase"/>
    <property type="match status" value="1"/>
</dbReference>
<dbReference type="SUPFAM" id="SSF143437">
    <property type="entry name" value="THUMP domain-like"/>
    <property type="match status" value="1"/>
</dbReference>
<dbReference type="PANTHER" id="PTHR14911">
    <property type="entry name" value="THUMP DOMAIN-CONTAINING"/>
    <property type="match status" value="1"/>
</dbReference>
<evidence type="ECO:0000256" key="2">
    <source>
        <dbReference type="ARBA" id="ARBA00022490"/>
    </source>
</evidence>
<dbReference type="InterPro" id="IPR029063">
    <property type="entry name" value="SAM-dependent_MTases_sf"/>
</dbReference>
<dbReference type="SUPFAM" id="SSF53335">
    <property type="entry name" value="S-adenosyl-L-methionine-dependent methyltransferases"/>
    <property type="match status" value="1"/>
</dbReference>
<name>X0Z1A0_9ZZZZ</name>
<dbReference type="Pfam" id="PF01170">
    <property type="entry name" value="UPF0020"/>
    <property type="match status" value="1"/>
</dbReference>
<comment type="subcellular location">
    <subcellularLocation>
        <location evidence="1">Cytoplasm</location>
    </subcellularLocation>
</comment>
<evidence type="ECO:0000256" key="7">
    <source>
        <dbReference type="ARBA" id="ARBA00022694"/>
    </source>
</evidence>